<protein>
    <submittedName>
        <fullName evidence="2">Uncharacterized protein</fullName>
    </submittedName>
</protein>
<gene>
    <name evidence="2" type="ordered locus">HH_0216</name>
</gene>
<evidence type="ECO:0000313" key="2">
    <source>
        <dbReference type="EMBL" id="AAP76813.1"/>
    </source>
</evidence>
<keyword evidence="1" id="KW-0812">Transmembrane</keyword>
<feature type="transmembrane region" description="Helical" evidence="1">
    <location>
        <begin position="6"/>
        <end position="25"/>
    </location>
</feature>
<dbReference type="EMBL" id="AE017125">
    <property type="protein sequence ID" value="AAP76813.1"/>
    <property type="molecule type" value="Genomic_DNA"/>
</dbReference>
<organism evidence="2 3">
    <name type="scientific">Helicobacter hepaticus (strain ATCC 51449 / 3B1)</name>
    <dbReference type="NCBI Taxonomy" id="235279"/>
    <lineage>
        <taxon>Bacteria</taxon>
        <taxon>Pseudomonadati</taxon>
        <taxon>Campylobacterota</taxon>
        <taxon>Epsilonproteobacteria</taxon>
        <taxon>Campylobacterales</taxon>
        <taxon>Helicobacteraceae</taxon>
        <taxon>Helicobacter</taxon>
    </lineage>
</organism>
<dbReference type="Proteomes" id="UP000002495">
    <property type="component" value="Chromosome"/>
</dbReference>
<dbReference type="HOGENOM" id="CLU_2206381_0_0_7"/>
<name>Q7VJM7_HELHP</name>
<keyword evidence="3" id="KW-1185">Reference proteome</keyword>
<accession>Q7VJM7</accession>
<proteinExistence type="predicted"/>
<dbReference type="KEGG" id="hhe:HH_0216"/>
<dbReference type="AlphaFoldDB" id="Q7VJM7"/>
<keyword evidence="1" id="KW-0472">Membrane</keyword>
<sequence length="107" mass="12193">MQKNKGMLPILIVGAVIIIVGLLWLNQDISSKQAENTGVISKQLVELTDENPTFDFWGKNFPEYLDYVSQSRARNTKIHKLWRKSCIFKVDSLPTINNIMGRVSIQS</sequence>
<evidence type="ECO:0000313" key="3">
    <source>
        <dbReference type="Proteomes" id="UP000002495"/>
    </source>
</evidence>
<reference evidence="2 3" key="1">
    <citation type="journal article" date="2003" name="Proc. Natl. Acad. Sci. U.S.A.">
        <title>The complete genome sequence of the carcinogenic bacterium Helicobacter hepaticus.</title>
        <authorList>
            <person name="Suerbaum S."/>
            <person name="Josenhans C."/>
            <person name="Sterzenbach T."/>
            <person name="Drescher B."/>
            <person name="Brandt P."/>
            <person name="Bell M."/>
            <person name="Droege M."/>
            <person name="Fartmann B."/>
            <person name="Fischer H.-P."/>
            <person name="Ge Z."/>
            <person name="Hoerster A."/>
            <person name="Holland R."/>
            <person name="Klein K."/>
            <person name="Koenig J."/>
            <person name="Macko L."/>
            <person name="Mendz G.L."/>
            <person name="Nyakatura G."/>
            <person name="Schauer D.B."/>
            <person name="Shen Z."/>
            <person name="Weber J."/>
            <person name="Frosch M."/>
            <person name="Fox J.G."/>
        </authorList>
    </citation>
    <scope>NUCLEOTIDE SEQUENCE [LARGE SCALE GENOMIC DNA]</scope>
    <source>
        <strain evidence="3">ATCC 51449 / 3B1</strain>
    </source>
</reference>
<keyword evidence="1" id="KW-1133">Transmembrane helix</keyword>
<evidence type="ECO:0000256" key="1">
    <source>
        <dbReference type="SAM" id="Phobius"/>
    </source>
</evidence>
<dbReference type="STRING" id="235279.HH_0216"/>